<feature type="transmembrane region" description="Helical" evidence="9">
    <location>
        <begin position="304"/>
        <end position="324"/>
    </location>
</feature>
<keyword evidence="3" id="KW-0808">Transferase</keyword>
<dbReference type="EMBL" id="JBGBZA010000002">
    <property type="protein sequence ID" value="MEY9315736.1"/>
    <property type="molecule type" value="Genomic_DNA"/>
</dbReference>
<evidence type="ECO:0000256" key="5">
    <source>
        <dbReference type="ARBA" id="ARBA00022989"/>
    </source>
</evidence>
<keyword evidence="2" id="KW-1003">Cell membrane</keyword>
<keyword evidence="4 9" id="KW-0812">Transmembrane</keyword>
<evidence type="ECO:0000313" key="10">
    <source>
        <dbReference type="EMBL" id="MEY9315736.1"/>
    </source>
</evidence>
<comment type="similarity">
    <text evidence="7">Belongs to the glycosyltransferase 87 family.</text>
</comment>
<dbReference type="Proteomes" id="UP001565471">
    <property type="component" value="Unassembled WGS sequence"/>
</dbReference>
<evidence type="ECO:0000256" key="2">
    <source>
        <dbReference type="ARBA" id="ARBA00022475"/>
    </source>
</evidence>
<feature type="transmembrane region" description="Helical" evidence="9">
    <location>
        <begin position="272"/>
        <end position="297"/>
    </location>
</feature>
<evidence type="ECO:0000256" key="3">
    <source>
        <dbReference type="ARBA" id="ARBA00022679"/>
    </source>
</evidence>
<evidence type="ECO:0008006" key="12">
    <source>
        <dbReference type="Google" id="ProtNLM"/>
    </source>
</evidence>
<proteinExistence type="inferred from homology"/>
<feature type="transmembrane region" description="Helical" evidence="9">
    <location>
        <begin position="120"/>
        <end position="140"/>
    </location>
</feature>
<feature type="transmembrane region" description="Helical" evidence="9">
    <location>
        <begin position="399"/>
        <end position="427"/>
    </location>
</feature>
<evidence type="ECO:0000256" key="1">
    <source>
        <dbReference type="ARBA" id="ARBA00004651"/>
    </source>
</evidence>
<evidence type="ECO:0000313" key="11">
    <source>
        <dbReference type="Proteomes" id="UP001565471"/>
    </source>
</evidence>
<feature type="transmembrane region" description="Helical" evidence="9">
    <location>
        <begin position="234"/>
        <end position="260"/>
    </location>
</feature>
<sequence>MSIIGSDRAAANCNDRVYATLDDLIQMLRVHDAIGMKRPMSQKSDLEGHRLAFADDAARHLAANDADRGAVTPRATIGRTSNASTGQPQAAIAHSPRSGAGALVSALREADWLTADRVTAFTRVFLVLFIGCIAIIPWAAPTMDVGHDFAAFWTAAKLALEGRAGDAYGDAGRAAVAAVLGQNTYAPFFYPPTSLLFWMPFALVPFATAAVVWIVATGAAYAAAVRATLERGSVVPALAFPAVWVCALFGQNSLFSAALLGGSAATLDRYPVIAGVLLGCFSYKPQIALLAPLVLILARRWRALAAAAATTLVLVLAATALLGIDPWIKFVAVLPEASAWSLGGGPGFEKFASPYAAVRLAGGSSGAAWLVQVTTAAIAIAVLILVLRKRPGGAAEIALMVAMTGLCVPSLGNYEVVILAIPGAWLIAQALAQGWLPYERIALAALYLTPFAMVPAGANGLQLAPIAAATVAILVVRRIRHLPFLDAPAEIGQSLICPTAQAPQQK</sequence>
<dbReference type="InterPro" id="IPR018584">
    <property type="entry name" value="GT87"/>
</dbReference>
<keyword evidence="6 9" id="KW-0472">Membrane</keyword>
<dbReference type="Pfam" id="PF09594">
    <property type="entry name" value="GT87"/>
    <property type="match status" value="1"/>
</dbReference>
<gene>
    <name evidence="10" type="ORF">ABIF29_002535</name>
</gene>
<feature type="compositionally biased region" description="Polar residues" evidence="8">
    <location>
        <begin position="78"/>
        <end position="88"/>
    </location>
</feature>
<comment type="caution">
    <text evidence="10">The sequence shown here is derived from an EMBL/GenBank/DDBJ whole genome shotgun (WGS) entry which is preliminary data.</text>
</comment>
<evidence type="ECO:0000256" key="6">
    <source>
        <dbReference type="ARBA" id="ARBA00023136"/>
    </source>
</evidence>
<accession>A0ABV4EX98</accession>
<evidence type="ECO:0000256" key="4">
    <source>
        <dbReference type="ARBA" id="ARBA00022692"/>
    </source>
</evidence>
<name>A0ABV4EX98_BRAEL</name>
<comment type="subcellular location">
    <subcellularLocation>
        <location evidence="1">Cell membrane</location>
        <topology evidence="1">Multi-pass membrane protein</topology>
    </subcellularLocation>
</comment>
<keyword evidence="5 9" id="KW-1133">Transmembrane helix</keyword>
<protein>
    <recommendedName>
        <fullName evidence="12">DUF2029 domain-containing protein</fullName>
    </recommendedName>
</protein>
<keyword evidence="11" id="KW-1185">Reference proteome</keyword>
<feature type="transmembrane region" description="Helical" evidence="9">
    <location>
        <begin position="367"/>
        <end position="387"/>
    </location>
</feature>
<feature type="transmembrane region" description="Helical" evidence="9">
    <location>
        <begin position="195"/>
        <end position="222"/>
    </location>
</feature>
<feature type="transmembrane region" description="Helical" evidence="9">
    <location>
        <begin position="447"/>
        <end position="476"/>
    </location>
</feature>
<evidence type="ECO:0000256" key="9">
    <source>
        <dbReference type="SAM" id="Phobius"/>
    </source>
</evidence>
<evidence type="ECO:0000256" key="7">
    <source>
        <dbReference type="ARBA" id="ARBA00024033"/>
    </source>
</evidence>
<evidence type="ECO:0000256" key="8">
    <source>
        <dbReference type="SAM" id="MobiDB-lite"/>
    </source>
</evidence>
<feature type="region of interest" description="Disordered" evidence="8">
    <location>
        <begin position="72"/>
        <end position="94"/>
    </location>
</feature>
<organism evidence="10 11">
    <name type="scientific">Bradyrhizobium elkanii</name>
    <dbReference type="NCBI Taxonomy" id="29448"/>
    <lineage>
        <taxon>Bacteria</taxon>
        <taxon>Pseudomonadati</taxon>
        <taxon>Pseudomonadota</taxon>
        <taxon>Alphaproteobacteria</taxon>
        <taxon>Hyphomicrobiales</taxon>
        <taxon>Nitrobacteraceae</taxon>
        <taxon>Bradyrhizobium</taxon>
    </lineage>
</organism>
<reference evidence="10 11" key="1">
    <citation type="submission" date="2024-07" db="EMBL/GenBank/DDBJ databases">
        <title>Genomic Encyclopedia of Type Strains, Phase V (KMG-V): Genome sequencing to study the core and pangenomes of soil and plant-associated prokaryotes.</title>
        <authorList>
            <person name="Whitman W."/>
        </authorList>
    </citation>
    <scope>NUCLEOTIDE SEQUENCE [LARGE SCALE GENOMIC DNA]</scope>
    <source>
        <strain evidence="10 11">USDA 415</strain>
    </source>
</reference>